<evidence type="ECO:0000313" key="1">
    <source>
        <dbReference type="EMBL" id="MEC0240392.1"/>
    </source>
</evidence>
<gene>
    <name evidence="1" type="ORF">P4H66_11070</name>
</gene>
<organism evidence="1 2">
    <name type="scientific">Paenibacillus dokdonensis</name>
    <dbReference type="NCBI Taxonomy" id="2567944"/>
    <lineage>
        <taxon>Bacteria</taxon>
        <taxon>Bacillati</taxon>
        <taxon>Bacillota</taxon>
        <taxon>Bacilli</taxon>
        <taxon>Bacillales</taxon>
        <taxon>Paenibacillaceae</taxon>
        <taxon>Paenibacillus</taxon>
    </lineage>
</organism>
<comment type="caution">
    <text evidence="1">The sequence shown here is derived from an EMBL/GenBank/DDBJ whole genome shotgun (WGS) entry which is preliminary data.</text>
</comment>
<accession>A0ABU6GKX3</accession>
<sequence length="73" mass="8213">MDTLPPESGKILDAADLLAWQALLRHETLQVIKSGTFVQLVSCPELMDLIAQSMAMNKHMLQLLYDRFDSVIP</sequence>
<evidence type="ECO:0000313" key="2">
    <source>
        <dbReference type="Proteomes" id="UP001344632"/>
    </source>
</evidence>
<reference evidence="1 2" key="1">
    <citation type="submission" date="2023-03" db="EMBL/GenBank/DDBJ databases">
        <title>Bacillus Genome Sequencing.</title>
        <authorList>
            <person name="Dunlap C."/>
        </authorList>
    </citation>
    <scope>NUCLEOTIDE SEQUENCE [LARGE SCALE GENOMIC DNA]</scope>
    <source>
        <strain evidence="1 2">BD-525</strain>
    </source>
</reference>
<proteinExistence type="predicted"/>
<dbReference type="EMBL" id="JARLKZ010000006">
    <property type="protein sequence ID" value="MEC0240392.1"/>
    <property type="molecule type" value="Genomic_DNA"/>
</dbReference>
<keyword evidence="2" id="KW-1185">Reference proteome</keyword>
<protein>
    <submittedName>
        <fullName evidence="1">Uncharacterized protein</fullName>
    </submittedName>
</protein>
<dbReference type="RefSeq" id="WP_326088073.1">
    <property type="nucleotide sequence ID" value="NZ_JARLKZ010000006.1"/>
</dbReference>
<name>A0ABU6GKX3_9BACL</name>
<dbReference type="Proteomes" id="UP001344632">
    <property type="component" value="Unassembled WGS sequence"/>
</dbReference>